<name>A0A9Q1J1R5_SYNKA</name>
<gene>
    <name evidence="3" type="ORF">SKAU_G00124350</name>
</gene>
<dbReference type="OrthoDB" id="10253113at2759"/>
<reference evidence="3" key="1">
    <citation type="journal article" date="2023" name="Science">
        <title>Genome structures resolve the early diversification of teleost fishes.</title>
        <authorList>
            <person name="Parey E."/>
            <person name="Louis A."/>
            <person name="Montfort J."/>
            <person name="Bouchez O."/>
            <person name="Roques C."/>
            <person name="Iampietro C."/>
            <person name="Lluch J."/>
            <person name="Castinel A."/>
            <person name="Donnadieu C."/>
            <person name="Desvignes T."/>
            <person name="Floi Bucao C."/>
            <person name="Jouanno E."/>
            <person name="Wen M."/>
            <person name="Mejri S."/>
            <person name="Dirks R."/>
            <person name="Jansen H."/>
            <person name="Henkel C."/>
            <person name="Chen W.J."/>
            <person name="Zahm M."/>
            <person name="Cabau C."/>
            <person name="Klopp C."/>
            <person name="Thompson A.W."/>
            <person name="Robinson-Rechavi M."/>
            <person name="Braasch I."/>
            <person name="Lecointre G."/>
            <person name="Bobe J."/>
            <person name="Postlethwait J.H."/>
            <person name="Berthelot C."/>
            <person name="Roest Crollius H."/>
            <person name="Guiguen Y."/>
        </authorList>
    </citation>
    <scope>NUCLEOTIDE SEQUENCE</scope>
    <source>
        <strain evidence="3">WJC10195</strain>
    </source>
</reference>
<evidence type="ECO:0000259" key="2">
    <source>
        <dbReference type="SMART" id="SM00902"/>
    </source>
</evidence>
<comment type="caution">
    <text evidence="3">The sequence shown here is derived from an EMBL/GenBank/DDBJ whole genome shotgun (WGS) entry which is preliminary data.</text>
</comment>
<organism evidence="3 4">
    <name type="scientific">Synaphobranchus kaupii</name>
    <name type="common">Kaup's arrowtooth eel</name>
    <dbReference type="NCBI Taxonomy" id="118154"/>
    <lineage>
        <taxon>Eukaryota</taxon>
        <taxon>Metazoa</taxon>
        <taxon>Chordata</taxon>
        <taxon>Craniata</taxon>
        <taxon>Vertebrata</taxon>
        <taxon>Euteleostomi</taxon>
        <taxon>Actinopterygii</taxon>
        <taxon>Neopterygii</taxon>
        <taxon>Teleostei</taxon>
        <taxon>Anguilliformes</taxon>
        <taxon>Synaphobranchidae</taxon>
        <taxon>Synaphobranchus</taxon>
    </lineage>
</organism>
<dbReference type="Gene3D" id="3.40.950.10">
    <property type="entry name" value="Fe-only Hydrogenase (Larger Subunit), Chain L, domain 3"/>
    <property type="match status" value="1"/>
</dbReference>
<accession>A0A9Q1J1R5</accession>
<comment type="similarity">
    <text evidence="1">Belongs to the NARF family.</text>
</comment>
<proteinExistence type="inferred from homology"/>
<dbReference type="InterPro" id="IPR004108">
    <property type="entry name" value="Fe_hydrogenase_lsu_C"/>
</dbReference>
<dbReference type="AlphaFoldDB" id="A0A9Q1J1R5"/>
<sequence length="276" mass="30806">MFRFGEADEAGLVRHEGRGSEGFLEHVFKNAAKELFGLEVNEIVYKTLRNRDFQEVSLERDGETLLQFAAVYGFRNIQTLVHRMRKGRVPYQLVEVLSCPGGCLSGRGQAEGEGGRVDKVLSQQMEEAYSSLPVRLPEVNPELQRLYQDWLQGQDPHRPCRPSIRSTHSPSSSLLKRYLLISSGEDTDRPSASGALCAASRLGAHSKRRCDVPRAAAGGFLLSGRACFHRKAHQRSAPSPNIWSPATRNASNQRAMLCHPSRQPVTEKYLKIIPLL</sequence>
<evidence type="ECO:0000313" key="3">
    <source>
        <dbReference type="EMBL" id="KAJ8363604.1"/>
    </source>
</evidence>
<dbReference type="Proteomes" id="UP001152622">
    <property type="component" value="Chromosome 4"/>
</dbReference>
<dbReference type="SUPFAM" id="SSF53920">
    <property type="entry name" value="Fe-only hydrogenase"/>
    <property type="match status" value="1"/>
</dbReference>
<feature type="domain" description="Iron hydrogenase small subunit" evidence="2">
    <location>
        <begin position="115"/>
        <end position="159"/>
    </location>
</feature>
<dbReference type="PANTHER" id="PTHR11615">
    <property type="entry name" value="NITRATE, FORMATE, IRON DEHYDROGENASE"/>
    <property type="match status" value="1"/>
</dbReference>
<protein>
    <recommendedName>
        <fullName evidence="2">Iron hydrogenase small subunit domain-containing protein</fullName>
    </recommendedName>
</protein>
<dbReference type="Pfam" id="PF02906">
    <property type="entry name" value="Fe_hyd_lg_C"/>
    <property type="match status" value="1"/>
</dbReference>
<evidence type="ECO:0000256" key="1">
    <source>
        <dbReference type="ARBA" id="ARBA00006596"/>
    </source>
</evidence>
<keyword evidence="4" id="KW-1185">Reference proteome</keyword>
<dbReference type="InterPro" id="IPR050340">
    <property type="entry name" value="Cytosolic_Fe-S_CAF"/>
</dbReference>
<evidence type="ECO:0000313" key="4">
    <source>
        <dbReference type="Proteomes" id="UP001152622"/>
    </source>
</evidence>
<dbReference type="InterPro" id="IPR003149">
    <property type="entry name" value="Fe_hydrogenase_ssu"/>
</dbReference>
<dbReference type="SMART" id="SM00902">
    <property type="entry name" value="Fe_hyd_SSU"/>
    <property type="match status" value="1"/>
</dbReference>
<dbReference type="InterPro" id="IPR009016">
    <property type="entry name" value="Fe_hydrogenase"/>
</dbReference>
<dbReference type="EMBL" id="JAINUF010000004">
    <property type="protein sequence ID" value="KAJ8363604.1"/>
    <property type="molecule type" value="Genomic_DNA"/>
</dbReference>